<dbReference type="AlphaFoldDB" id="A0A1F7JG98"/>
<sequence length="70" mass="8043">MAVTKTEIQVMKDEMYKNLLCLTEEDRVRRGNELGQQYKDLGTDEVDGQVVRVVVAKPTIEQVNRDIYGI</sequence>
<organism evidence="1 2">
    <name type="scientific">Candidatus Roizmanbacteria bacterium RIFCSPLOWO2_01_FULL_45_11</name>
    <dbReference type="NCBI Taxonomy" id="1802070"/>
    <lineage>
        <taxon>Bacteria</taxon>
        <taxon>Candidatus Roizmaniibacteriota</taxon>
    </lineage>
</organism>
<protein>
    <submittedName>
        <fullName evidence="1">Uncharacterized protein</fullName>
    </submittedName>
</protein>
<dbReference type="Proteomes" id="UP000178486">
    <property type="component" value="Unassembled WGS sequence"/>
</dbReference>
<evidence type="ECO:0000313" key="1">
    <source>
        <dbReference type="EMBL" id="OGK54661.1"/>
    </source>
</evidence>
<reference evidence="1 2" key="1">
    <citation type="journal article" date="2016" name="Nat. Commun.">
        <title>Thousands of microbial genomes shed light on interconnected biogeochemical processes in an aquifer system.</title>
        <authorList>
            <person name="Anantharaman K."/>
            <person name="Brown C.T."/>
            <person name="Hug L.A."/>
            <person name="Sharon I."/>
            <person name="Castelle C.J."/>
            <person name="Probst A.J."/>
            <person name="Thomas B.C."/>
            <person name="Singh A."/>
            <person name="Wilkins M.J."/>
            <person name="Karaoz U."/>
            <person name="Brodie E.L."/>
            <person name="Williams K.H."/>
            <person name="Hubbard S.S."/>
            <person name="Banfield J.F."/>
        </authorList>
    </citation>
    <scope>NUCLEOTIDE SEQUENCE [LARGE SCALE GENOMIC DNA]</scope>
</reference>
<dbReference type="EMBL" id="MGAU01000028">
    <property type="protein sequence ID" value="OGK54661.1"/>
    <property type="molecule type" value="Genomic_DNA"/>
</dbReference>
<comment type="caution">
    <text evidence="1">The sequence shown here is derived from an EMBL/GenBank/DDBJ whole genome shotgun (WGS) entry which is preliminary data.</text>
</comment>
<gene>
    <name evidence="1" type="ORF">A3B56_00600</name>
</gene>
<accession>A0A1F7JG98</accession>
<evidence type="ECO:0000313" key="2">
    <source>
        <dbReference type="Proteomes" id="UP000178486"/>
    </source>
</evidence>
<proteinExistence type="predicted"/>
<name>A0A1F7JG98_9BACT</name>